<organism evidence="1 2">
    <name type="scientific">Hymenolepis diminuta</name>
    <name type="common">Rat tapeworm</name>
    <dbReference type="NCBI Taxonomy" id="6216"/>
    <lineage>
        <taxon>Eukaryota</taxon>
        <taxon>Metazoa</taxon>
        <taxon>Spiralia</taxon>
        <taxon>Lophotrochozoa</taxon>
        <taxon>Platyhelminthes</taxon>
        <taxon>Cestoda</taxon>
        <taxon>Eucestoda</taxon>
        <taxon>Cyclophyllidea</taxon>
        <taxon>Hymenolepididae</taxon>
        <taxon>Hymenolepis</taxon>
    </lineage>
</organism>
<gene>
    <name evidence="1" type="ORF">WMSIL1_LOCUS11973</name>
</gene>
<keyword evidence="2" id="KW-1185">Reference proteome</keyword>
<name>A0A564Z326_HYMDI</name>
<dbReference type="AlphaFoldDB" id="A0A564Z326"/>
<proteinExistence type="predicted"/>
<dbReference type="SUPFAM" id="SSF50630">
    <property type="entry name" value="Acid proteases"/>
    <property type="match status" value="1"/>
</dbReference>
<dbReference type="EMBL" id="CABIJS010000566">
    <property type="protein sequence ID" value="VUZ53699.1"/>
    <property type="molecule type" value="Genomic_DNA"/>
</dbReference>
<evidence type="ECO:0008006" key="3">
    <source>
        <dbReference type="Google" id="ProtNLM"/>
    </source>
</evidence>
<protein>
    <recommendedName>
        <fullName evidence="3">Peptidase A2 domain-containing protein</fullName>
    </recommendedName>
</protein>
<accession>A0A564Z326</accession>
<dbReference type="Proteomes" id="UP000321570">
    <property type="component" value="Unassembled WGS sequence"/>
</dbReference>
<dbReference type="InterPro" id="IPR021109">
    <property type="entry name" value="Peptidase_aspartic_dom_sf"/>
</dbReference>
<reference evidence="1 2" key="1">
    <citation type="submission" date="2019-07" db="EMBL/GenBank/DDBJ databases">
        <authorList>
            <person name="Jastrzebski P J."/>
            <person name="Paukszto L."/>
            <person name="Jastrzebski P J."/>
        </authorList>
    </citation>
    <scope>NUCLEOTIDE SEQUENCE [LARGE SCALE GENOMIC DNA]</scope>
    <source>
        <strain evidence="1 2">WMS-il1</strain>
    </source>
</reference>
<sequence length="255" mass="28128">MDSIETAKMAAIVRSIMEQMNSSKPDKDTEDYIVNPLPSSITFAKGVDIRGDSLKVRGLRPECYVEICPKLLLALNLNPDVMLHSLLNEYNNLQSLVAGPNMIESNGTRTCLIKKPKLDRSTEKKPMPRPKTHQAYPNNRVQFVRTQEGIPPEQVTATLPMLQEKPLSGSTSPSAWRTNHDASNLDTGSDITIVSNEAWKALGCPKIDTVHFKVPSVSGDAVQLSREMKCEATFKGKTAVTVHYVVNRGIKVGLD</sequence>
<evidence type="ECO:0000313" key="2">
    <source>
        <dbReference type="Proteomes" id="UP000321570"/>
    </source>
</evidence>
<evidence type="ECO:0000313" key="1">
    <source>
        <dbReference type="EMBL" id="VUZ53699.1"/>
    </source>
</evidence>